<reference evidence="1" key="1">
    <citation type="submission" date="2021-06" db="EMBL/GenBank/DDBJ databases">
        <authorList>
            <person name="Kallberg Y."/>
            <person name="Tangrot J."/>
            <person name="Rosling A."/>
        </authorList>
    </citation>
    <scope>NUCLEOTIDE SEQUENCE</scope>
    <source>
        <strain evidence="1">IL203A</strain>
    </source>
</reference>
<protein>
    <submittedName>
        <fullName evidence="1">4116_t:CDS:1</fullName>
    </submittedName>
</protein>
<proteinExistence type="predicted"/>
<comment type="caution">
    <text evidence="1">The sequence shown here is derived from an EMBL/GenBank/DDBJ whole genome shotgun (WGS) entry which is preliminary data.</text>
</comment>
<dbReference type="Proteomes" id="UP000789702">
    <property type="component" value="Unassembled WGS sequence"/>
</dbReference>
<name>A0ACA9PLC5_9GLOM</name>
<feature type="non-terminal residue" evidence="1">
    <location>
        <position position="1"/>
    </location>
</feature>
<gene>
    <name evidence="1" type="ORF">DHETER_LOCUS12432</name>
</gene>
<evidence type="ECO:0000313" key="2">
    <source>
        <dbReference type="Proteomes" id="UP000789702"/>
    </source>
</evidence>
<sequence>PKPASYLHRILHAANVVAYSKDYEIPDLDIAPSTTDINLSLKEAVRKECNIFPLTVVILEARPAPN</sequence>
<keyword evidence="2" id="KW-1185">Reference proteome</keyword>
<evidence type="ECO:0000313" key="1">
    <source>
        <dbReference type="EMBL" id="CAG8714079.1"/>
    </source>
</evidence>
<organism evidence="1 2">
    <name type="scientific">Dentiscutata heterogama</name>
    <dbReference type="NCBI Taxonomy" id="1316150"/>
    <lineage>
        <taxon>Eukaryota</taxon>
        <taxon>Fungi</taxon>
        <taxon>Fungi incertae sedis</taxon>
        <taxon>Mucoromycota</taxon>
        <taxon>Glomeromycotina</taxon>
        <taxon>Glomeromycetes</taxon>
        <taxon>Diversisporales</taxon>
        <taxon>Gigasporaceae</taxon>
        <taxon>Dentiscutata</taxon>
    </lineage>
</organism>
<accession>A0ACA9PLC5</accession>
<dbReference type="EMBL" id="CAJVPU010030478">
    <property type="protein sequence ID" value="CAG8714079.1"/>
    <property type="molecule type" value="Genomic_DNA"/>
</dbReference>
<feature type="non-terminal residue" evidence="1">
    <location>
        <position position="66"/>
    </location>
</feature>